<accession>Q174N6</accession>
<dbReference type="PaxDb" id="7159-AAEL006852-PA"/>
<dbReference type="Proteomes" id="UP000682892">
    <property type="component" value="Unassembled WGS sequence"/>
</dbReference>
<dbReference type="EMBL" id="CH477408">
    <property type="protein sequence ID" value="EAT41519.1"/>
    <property type="molecule type" value="Genomic_DNA"/>
</dbReference>
<dbReference type="HOGENOM" id="CLU_2575770_0_0_1"/>
<organism evidence="1 2">
    <name type="scientific">Aedes aegypti</name>
    <name type="common">Yellowfever mosquito</name>
    <name type="synonym">Culex aegypti</name>
    <dbReference type="NCBI Taxonomy" id="7159"/>
    <lineage>
        <taxon>Eukaryota</taxon>
        <taxon>Metazoa</taxon>
        <taxon>Ecdysozoa</taxon>
        <taxon>Arthropoda</taxon>
        <taxon>Hexapoda</taxon>
        <taxon>Insecta</taxon>
        <taxon>Pterygota</taxon>
        <taxon>Neoptera</taxon>
        <taxon>Endopterygota</taxon>
        <taxon>Diptera</taxon>
        <taxon>Nematocera</taxon>
        <taxon>Culicoidea</taxon>
        <taxon>Culicidae</taxon>
        <taxon>Culicinae</taxon>
        <taxon>Aedini</taxon>
        <taxon>Aedes</taxon>
        <taxon>Stegomyia</taxon>
    </lineage>
</organism>
<reference evidence="1" key="2">
    <citation type="journal article" date="2007" name="Science">
        <title>Genome sequence of Aedes aegypti, a major arbovirus vector.</title>
        <authorList>
            <person name="Nene V."/>
            <person name="Wortman J.R."/>
            <person name="Lawson D."/>
            <person name="Haas B."/>
            <person name="Kodira C."/>
            <person name="Tu Z.J."/>
            <person name="Loftus B."/>
            <person name="Xi Z."/>
            <person name="Megy K."/>
            <person name="Grabherr M."/>
            <person name="Ren Q."/>
            <person name="Zdobnov E.M."/>
            <person name="Lobo N.F."/>
            <person name="Campbell K.S."/>
            <person name="Brown S.E."/>
            <person name="Bonaldo M.F."/>
            <person name="Zhu J."/>
            <person name="Sinkins S.P."/>
            <person name="Hogenkamp D.G."/>
            <person name="Amedeo P."/>
            <person name="Arensburger P."/>
            <person name="Atkinson P.W."/>
            <person name="Bidwell S."/>
            <person name="Biedler J."/>
            <person name="Birney E."/>
            <person name="Bruggner R.V."/>
            <person name="Costas J."/>
            <person name="Coy M.R."/>
            <person name="Crabtree J."/>
            <person name="Crawford M."/>
            <person name="Debruyn B."/>
            <person name="Decaprio D."/>
            <person name="Eiglmeier K."/>
            <person name="Eisenstadt E."/>
            <person name="El-Dorry H."/>
            <person name="Gelbart W.M."/>
            <person name="Gomes S.L."/>
            <person name="Hammond M."/>
            <person name="Hannick L.I."/>
            <person name="Hogan J.R."/>
            <person name="Holmes M.H."/>
            <person name="Jaffe D."/>
            <person name="Johnston J.S."/>
            <person name="Kennedy R.C."/>
            <person name="Koo H."/>
            <person name="Kravitz S."/>
            <person name="Kriventseva E.V."/>
            <person name="Kulp D."/>
            <person name="Labutti K."/>
            <person name="Lee E."/>
            <person name="Li S."/>
            <person name="Lovin D.D."/>
            <person name="Mao C."/>
            <person name="Mauceli E."/>
            <person name="Menck C.F."/>
            <person name="Miller J.R."/>
            <person name="Montgomery P."/>
            <person name="Mori A."/>
            <person name="Nascimento A.L."/>
            <person name="Naveira H.F."/>
            <person name="Nusbaum C."/>
            <person name="O'leary S."/>
            <person name="Orvis J."/>
            <person name="Pertea M."/>
            <person name="Quesneville H."/>
            <person name="Reidenbach K.R."/>
            <person name="Rogers Y.H."/>
            <person name="Roth C.W."/>
            <person name="Schneider J.R."/>
            <person name="Schatz M."/>
            <person name="Shumway M."/>
            <person name="Stanke M."/>
            <person name="Stinson E.O."/>
            <person name="Tubio J.M."/>
            <person name="Vanzee J.P."/>
            <person name="Verjovski-Almeida S."/>
            <person name="Werner D."/>
            <person name="White O."/>
            <person name="Wyder S."/>
            <person name="Zeng Q."/>
            <person name="Zhao Q."/>
            <person name="Zhao Y."/>
            <person name="Hill C.A."/>
            <person name="Raikhel A.S."/>
            <person name="Soares M.B."/>
            <person name="Knudson D.L."/>
            <person name="Lee N.H."/>
            <person name="Galagan J."/>
            <person name="Salzberg S.L."/>
            <person name="Paulsen I.T."/>
            <person name="Dimopoulos G."/>
            <person name="Collins F.H."/>
            <person name="Birren B."/>
            <person name="Fraser-Liggett C.M."/>
            <person name="Severson D.W."/>
        </authorList>
    </citation>
    <scope>NUCLEOTIDE SEQUENCE [LARGE SCALE GENOMIC DNA]</scope>
    <source>
        <strain evidence="1">Liverpool</strain>
    </source>
</reference>
<dbReference type="AlphaFoldDB" id="Q174N6"/>
<proteinExistence type="predicted"/>
<protein>
    <submittedName>
        <fullName evidence="1">AAEL006852-PA</fullName>
    </submittedName>
</protein>
<evidence type="ECO:0000313" key="2">
    <source>
        <dbReference type="Proteomes" id="UP000682892"/>
    </source>
</evidence>
<name>Q174N6_AEDAE</name>
<evidence type="ECO:0000313" key="1">
    <source>
        <dbReference type="EMBL" id="EAT41519.1"/>
    </source>
</evidence>
<reference evidence="1" key="3">
    <citation type="submission" date="2012-09" db="EMBL/GenBank/DDBJ databases">
        <authorList>
            <consortium name="VectorBase"/>
        </authorList>
    </citation>
    <scope>NUCLEOTIDE SEQUENCE</scope>
    <source>
        <strain evidence="1">Liverpool</strain>
    </source>
</reference>
<gene>
    <name evidence="1" type="ORF">AaeL_AAEL006852</name>
</gene>
<reference evidence="1" key="1">
    <citation type="submission" date="2005-10" db="EMBL/GenBank/DDBJ databases">
        <authorList>
            <person name="Loftus B.J."/>
            <person name="Nene V.M."/>
            <person name="Hannick L.I."/>
            <person name="Bidwell S."/>
            <person name="Haas B."/>
            <person name="Amedeo P."/>
            <person name="Orvis J."/>
            <person name="Wortman J.R."/>
            <person name="White O.R."/>
            <person name="Salzberg S."/>
            <person name="Shumway M."/>
            <person name="Koo H."/>
            <person name="Zhao Y."/>
            <person name="Holmes M."/>
            <person name="Miller J."/>
            <person name="Schatz M."/>
            <person name="Pop M."/>
            <person name="Pai G."/>
            <person name="Utterback T."/>
            <person name="Rogers Y.-H."/>
            <person name="Kravitz S."/>
            <person name="Fraser C.M."/>
        </authorList>
    </citation>
    <scope>NUCLEOTIDE SEQUENCE</scope>
    <source>
        <strain evidence="1">Liverpool</strain>
    </source>
</reference>
<sequence length="81" mass="9030">MSGLLNSLSFRNPGFSSVHLKPRSRSMALTRCLMMGMPSAECNPRPVMMNSSLYCCLRVDSLRACSARNISIQRRASSECR</sequence>